<accession>A0A5A8CQ27</accession>
<evidence type="ECO:0000256" key="1">
    <source>
        <dbReference type="SAM" id="MobiDB-lite"/>
    </source>
</evidence>
<feature type="compositionally biased region" description="Low complexity" evidence="1">
    <location>
        <begin position="586"/>
        <end position="598"/>
    </location>
</feature>
<dbReference type="Gene3D" id="2.60.40.2030">
    <property type="match status" value="1"/>
</dbReference>
<gene>
    <name evidence="4" type="ORF">FNF31_06252</name>
</gene>
<protein>
    <recommendedName>
        <fullName evidence="6">TNFR-Cys domain-containing protein</fullName>
    </recommendedName>
</protein>
<dbReference type="EMBL" id="VLTM01000092">
    <property type="protein sequence ID" value="KAA0154597.1"/>
    <property type="molecule type" value="Genomic_DNA"/>
</dbReference>
<evidence type="ECO:0000256" key="2">
    <source>
        <dbReference type="SAM" id="Phobius"/>
    </source>
</evidence>
<feature type="compositionally biased region" description="Low complexity" evidence="1">
    <location>
        <begin position="567"/>
        <end position="579"/>
    </location>
</feature>
<evidence type="ECO:0000256" key="3">
    <source>
        <dbReference type="SAM" id="SignalP"/>
    </source>
</evidence>
<dbReference type="InterPro" id="IPR038081">
    <property type="entry name" value="CalX-like_sf"/>
</dbReference>
<evidence type="ECO:0008006" key="6">
    <source>
        <dbReference type="Google" id="ProtNLM"/>
    </source>
</evidence>
<keyword evidence="2" id="KW-1133">Transmembrane helix</keyword>
<comment type="caution">
    <text evidence="4">The sequence shown here is derived from an EMBL/GenBank/DDBJ whole genome shotgun (WGS) entry which is preliminary data.</text>
</comment>
<feature type="region of interest" description="Disordered" evidence="1">
    <location>
        <begin position="556"/>
        <end position="623"/>
    </location>
</feature>
<feature type="transmembrane region" description="Helical" evidence="2">
    <location>
        <begin position="495"/>
        <end position="516"/>
    </location>
</feature>
<evidence type="ECO:0000313" key="5">
    <source>
        <dbReference type="Proteomes" id="UP000325113"/>
    </source>
</evidence>
<proteinExistence type="predicted"/>
<organism evidence="4 5">
    <name type="scientific">Cafeteria roenbergensis</name>
    <name type="common">Marine flagellate</name>
    <dbReference type="NCBI Taxonomy" id="33653"/>
    <lineage>
        <taxon>Eukaryota</taxon>
        <taxon>Sar</taxon>
        <taxon>Stramenopiles</taxon>
        <taxon>Bigyra</taxon>
        <taxon>Opalozoa</taxon>
        <taxon>Bicosoecida</taxon>
        <taxon>Cafeteriaceae</taxon>
        <taxon>Cafeteria</taxon>
    </lineage>
</organism>
<name>A0A5A8CQ27_CAFRO</name>
<sequence>MRPLSVLSGAAALAALIGSRVTAAVGPATVCVETHDVPYDCNCADCNCETCYSCSCTAAVFSCDHTSCGSSGCWCSPLCKCCHIASCEYPCNCKSCCETCHRQECKRSVTYSATAVRPATAEVGSAGDFTVAGYEFADTNNVTCVWRQAGGPGTTGETAVAGSFLSPGALQCPPPALGSLPPAESGVVRMEVAVSLAGDEAGSLAGFDAATTVIMFRAGGVIQWREAPGGMARDAGTLELVLVRDGSSLGEATAVWRCIDGSAKQGRDFSCGGGQPQAVSWADGDSSPKTVSVELLAPPSGAAGQDAGEVAFDVVIGGVAPEGVSIGSRANVTVLLWPPSMDRLARENVRVTFRLLAAYSAVTRAGSDPAAARFREQLVADLAGEDVLHVPSARLLVSSVGSALSGRATVCTLLVLRPATATGRVLASPDRADAAAGVVATAFVELASNTSSAMYAPQRTWSRLTDVSFAPVVEAAAVTPSPQPAPGQPASTPPWAVAVGVAVPVLVAAIACLVGYRNRRAIAEWLLWRAGQLRFASLQDTDHRRQLELELEEFSDAESAGEGGAGALASPAARATTPRKGGGAAAGEASPSEPAAASEGGGDTVPLAAAGAGGAQRWGPVVG</sequence>
<dbReference type="SUPFAM" id="SSF141072">
    <property type="entry name" value="CalX-like"/>
    <property type="match status" value="1"/>
</dbReference>
<dbReference type="AlphaFoldDB" id="A0A5A8CQ27"/>
<evidence type="ECO:0000313" key="4">
    <source>
        <dbReference type="EMBL" id="KAA0154597.1"/>
    </source>
</evidence>
<feature type="chain" id="PRO_5022868662" description="TNFR-Cys domain-containing protein" evidence="3">
    <location>
        <begin position="25"/>
        <end position="623"/>
    </location>
</feature>
<feature type="compositionally biased region" description="Gly residues" evidence="1">
    <location>
        <begin position="611"/>
        <end position="623"/>
    </location>
</feature>
<dbReference type="Proteomes" id="UP000325113">
    <property type="component" value="Unassembled WGS sequence"/>
</dbReference>
<keyword evidence="3" id="KW-0732">Signal</keyword>
<reference evidence="4 5" key="1">
    <citation type="submission" date="2019-07" db="EMBL/GenBank/DDBJ databases">
        <title>Genomes of Cafeteria roenbergensis.</title>
        <authorList>
            <person name="Fischer M.G."/>
            <person name="Hackl T."/>
            <person name="Roman M."/>
        </authorList>
    </citation>
    <scope>NUCLEOTIDE SEQUENCE [LARGE SCALE GENOMIC DNA]</scope>
    <source>
        <strain evidence="4 5">Cflag</strain>
    </source>
</reference>
<keyword evidence="2" id="KW-0472">Membrane</keyword>
<keyword evidence="2" id="KW-0812">Transmembrane</keyword>
<feature type="signal peptide" evidence="3">
    <location>
        <begin position="1"/>
        <end position="24"/>
    </location>
</feature>